<evidence type="ECO:0000313" key="2">
    <source>
        <dbReference type="Proteomes" id="UP000663844"/>
    </source>
</evidence>
<proteinExistence type="predicted"/>
<sequence length="385" mass="44782">MAVYNSFVPSNQDDGDTTLMSDSFFYDHPNLIKRINNPPYFNEKNNPIFDDDDPLEEAHHIEQILSYYRKDLRQESYTQLDCTRKLIIRLFDFVRPAYTMKKKKMNDLNGLFEEISDLQDIRFTQQKDKHDQLCSEILHLKKLLITSASEGHNSRNTFSKVNRLNSMGNYEQWMLMEEETRQLQNLVELQRDRINELINLLTKEVEIEIKPLPVQTPVTRNIVTHFDGQLIRTRNLAPTNSNNTERLLVATIQSLSDEQHDSGTDTLQRSTNDFHSLDTVNNDTHNEERLPFITSTLPPLSRISSYNDIKKCPICNYQFLSTANEFEIIHHVETCLSSAGIDDPVVPTAPKQYVCPNCSRQYQGNDEKAYLQHLTYCYAEDGDNF</sequence>
<protein>
    <submittedName>
        <fullName evidence="1">Uncharacterized protein</fullName>
    </submittedName>
</protein>
<organism evidence="1 2">
    <name type="scientific">Adineta steineri</name>
    <dbReference type="NCBI Taxonomy" id="433720"/>
    <lineage>
        <taxon>Eukaryota</taxon>
        <taxon>Metazoa</taxon>
        <taxon>Spiralia</taxon>
        <taxon>Gnathifera</taxon>
        <taxon>Rotifera</taxon>
        <taxon>Eurotatoria</taxon>
        <taxon>Bdelloidea</taxon>
        <taxon>Adinetida</taxon>
        <taxon>Adinetidae</taxon>
        <taxon>Adineta</taxon>
    </lineage>
</organism>
<evidence type="ECO:0000313" key="1">
    <source>
        <dbReference type="EMBL" id="CAF3622981.1"/>
    </source>
</evidence>
<name>A0A818PHE0_9BILA</name>
<comment type="caution">
    <text evidence="1">The sequence shown here is derived from an EMBL/GenBank/DDBJ whole genome shotgun (WGS) entry which is preliminary data.</text>
</comment>
<reference evidence="1" key="1">
    <citation type="submission" date="2021-02" db="EMBL/GenBank/DDBJ databases">
        <authorList>
            <person name="Nowell W R."/>
        </authorList>
    </citation>
    <scope>NUCLEOTIDE SEQUENCE</scope>
</reference>
<gene>
    <name evidence="1" type="ORF">OXD698_LOCUS7534</name>
</gene>
<dbReference type="AlphaFoldDB" id="A0A818PHE0"/>
<dbReference type="EMBL" id="CAJOAZ010000346">
    <property type="protein sequence ID" value="CAF3622981.1"/>
    <property type="molecule type" value="Genomic_DNA"/>
</dbReference>
<dbReference type="Proteomes" id="UP000663844">
    <property type="component" value="Unassembled WGS sequence"/>
</dbReference>
<accession>A0A818PHE0</accession>